<feature type="region of interest" description="Disordered" evidence="1">
    <location>
        <begin position="143"/>
        <end position="194"/>
    </location>
</feature>
<keyword evidence="3" id="KW-1185">Reference proteome</keyword>
<proteinExistence type="predicted"/>
<dbReference type="Proteomes" id="UP000663828">
    <property type="component" value="Unassembled WGS sequence"/>
</dbReference>
<gene>
    <name evidence="2" type="ORF">XAT740_LOCUS39736</name>
</gene>
<accession>A0A815T3N4</accession>
<reference evidence="2" key="1">
    <citation type="submission" date="2021-02" db="EMBL/GenBank/DDBJ databases">
        <authorList>
            <person name="Nowell W R."/>
        </authorList>
    </citation>
    <scope>NUCLEOTIDE SEQUENCE</scope>
</reference>
<dbReference type="EMBL" id="CAJNOR010004440">
    <property type="protein sequence ID" value="CAF1502435.1"/>
    <property type="molecule type" value="Genomic_DNA"/>
</dbReference>
<protein>
    <submittedName>
        <fullName evidence="2">Uncharacterized protein</fullName>
    </submittedName>
</protein>
<feature type="compositionally biased region" description="Basic residues" evidence="1">
    <location>
        <begin position="143"/>
        <end position="157"/>
    </location>
</feature>
<name>A0A815T3N4_ADIRI</name>
<feature type="compositionally biased region" description="Basic and acidic residues" evidence="1">
    <location>
        <begin position="46"/>
        <end position="57"/>
    </location>
</feature>
<dbReference type="AlphaFoldDB" id="A0A815T3N4"/>
<organism evidence="2 3">
    <name type="scientific">Adineta ricciae</name>
    <name type="common">Rotifer</name>
    <dbReference type="NCBI Taxonomy" id="249248"/>
    <lineage>
        <taxon>Eukaryota</taxon>
        <taxon>Metazoa</taxon>
        <taxon>Spiralia</taxon>
        <taxon>Gnathifera</taxon>
        <taxon>Rotifera</taxon>
        <taxon>Eurotatoria</taxon>
        <taxon>Bdelloidea</taxon>
        <taxon>Adinetida</taxon>
        <taxon>Adinetidae</taxon>
        <taxon>Adineta</taxon>
    </lineage>
</organism>
<evidence type="ECO:0000313" key="3">
    <source>
        <dbReference type="Proteomes" id="UP000663828"/>
    </source>
</evidence>
<sequence length="220" mass="24672">NIAGIGRRKSAARNLRNAQGFRRSCPPAPSSASSPATGRAVRSRPRPHDARPRRRGDCRAAAAFRYLPRVSGYQCRAGRDVAPRHRDERRIAAPPYARRHLVRRDVRSSPPCRPDRGRDAGIGLWRRVARCEFGSLSGHRTAGRRAVGRGARARRAGRGVQRAAQRRPLARGSVAPRMGGRRQRREPDLFPPARSGLARRAVNRRVTRYDRYLARISFSP</sequence>
<evidence type="ECO:0000313" key="2">
    <source>
        <dbReference type="EMBL" id="CAF1502435.1"/>
    </source>
</evidence>
<feature type="compositionally biased region" description="Basic residues" evidence="1">
    <location>
        <begin position="1"/>
        <end position="11"/>
    </location>
</feature>
<comment type="caution">
    <text evidence="2">The sequence shown here is derived from an EMBL/GenBank/DDBJ whole genome shotgun (WGS) entry which is preliminary data.</text>
</comment>
<feature type="non-terminal residue" evidence="2">
    <location>
        <position position="1"/>
    </location>
</feature>
<evidence type="ECO:0000256" key="1">
    <source>
        <dbReference type="SAM" id="MobiDB-lite"/>
    </source>
</evidence>
<feature type="region of interest" description="Disordered" evidence="1">
    <location>
        <begin position="1"/>
        <end position="57"/>
    </location>
</feature>